<dbReference type="EMBL" id="CP020612">
    <property type="protein sequence ID" value="ARJ69481.1"/>
    <property type="molecule type" value="Genomic_DNA"/>
</dbReference>
<keyword evidence="1" id="KW-1133">Transmembrane helix</keyword>
<evidence type="ECO:0000313" key="3">
    <source>
        <dbReference type="Proteomes" id="UP000193017"/>
    </source>
</evidence>
<reference evidence="2 3" key="1">
    <citation type="submission" date="2017-03" db="EMBL/GenBank/DDBJ databases">
        <title>Genome sequence of Paracoccus contaminans isolated from a water microcosm.</title>
        <authorList>
            <person name="Aurass P."/>
            <person name="Karste S."/>
            <person name="Trost E."/>
            <person name="Glaeser S.P."/>
            <person name="Kaempfer P."/>
            <person name="Flieger A."/>
        </authorList>
    </citation>
    <scope>NUCLEOTIDE SEQUENCE [LARGE SCALE GENOMIC DNA]</scope>
    <source>
        <strain evidence="3">RKI 16-01929T\LMG 29738T\CCM 8701T\CIP 111112T</strain>
    </source>
</reference>
<keyword evidence="3" id="KW-1185">Reference proteome</keyword>
<evidence type="ECO:0000313" key="2">
    <source>
        <dbReference type="EMBL" id="ARJ69481.1"/>
    </source>
</evidence>
<name>A0A1W6CX99_9RHOB</name>
<dbReference type="AlphaFoldDB" id="A0A1W6CX99"/>
<dbReference type="STRING" id="1945662.B0A89_07415"/>
<keyword evidence="1" id="KW-0472">Membrane</keyword>
<protein>
    <submittedName>
        <fullName evidence="2">Uncharacterized protein</fullName>
    </submittedName>
</protein>
<organism evidence="2 3">
    <name type="scientific">Paracoccus contaminans</name>
    <dbReference type="NCBI Taxonomy" id="1945662"/>
    <lineage>
        <taxon>Bacteria</taxon>
        <taxon>Pseudomonadati</taxon>
        <taxon>Pseudomonadota</taxon>
        <taxon>Alphaproteobacteria</taxon>
        <taxon>Rhodobacterales</taxon>
        <taxon>Paracoccaceae</taxon>
        <taxon>Paracoccus</taxon>
    </lineage>
</organism>
<proteinExistence type="predicted"/>
<dbReference type="RefSeq" id="WP_085377601.1">
    <property type="nucleotide sequence ID" value="NZ_CP020612.1"/>
</dbReference>
<sequence>MIVNNPAALRQGTAAQPHDPLPQFLLPGEVVLWQGRPRRGAGWRCMLRDRDAWLAAGAVLPLGVFFAVVQGRVSLTSLLAVPALAALALVVVFVKTGSQLARLHYVVTDRQAFSLGGLVNPWRMLSVKHGASLPRQRQSRCGTIIDLGDVVVGLGNATRWLRLDGSWLIRSGPDDKSPRLSFRALDPIDSPFDLLIRLARLAKAVRVGLVIPWPQGGLT</sequence>
<dbReference type="KEGG" id="pcon:B0A89_07415"/>
<evidence type="ECO:0000256" key="1">
    <source>
        <dbReference type="SAM" id="Phobius"/>
    </source>
</evidence>
<feature type="transmembrane region" description="Helical" evidence="1">
    <location>
        <begin position="52"/>
        <end position="69"/>
    </location>
</feature>
<keyword evidence="1" id="KW-0812">Transmembrane</keyword>
<gene>
    <name evidence="2" type="ORF">B0A89_07415</name>
</gene>
<feature type="transmembrane region" description="Helical" evidence="1">
    <location>
        <begin position="75"/>
        <end position="94"/>
    </location>
</feature>
<dbReference type="Proteomes" id="UP000193017">
    <property type="component" value="Chromosome"/>
</dbReference>
<accession>A0A1W6CX99</accession>
<dbReference type="OrthoDB" id="7777864at2"/>